<accession>C8W4K2</accession>
<dbReference type="GO" id="GO:0005975">
    <property type="term" value="P:carbohydrate metabolic process"/>
    <property type="evidence" value="ECO:0007669"/>
    <property type="project" value="InterPro"/>
</dbReference>
<dbReference type="CAZy" id="GT28">
    <property type="family name" value="Glycosyltransferase Family 28"/>
</dbReference>
<dbReference type="GO" id="GO:0051991">
    <property type="term" value="F:UDP-N-acetyl-D-glucosamine:N-acetylmuramoyl-L-alanyl-D-glutamyl-meso-2,6-diaminopimelyl-D-alanyl-D-alanine-diphosphoundecaprenol 4-beta-N-acetylglucosaminlytransferase activity"/>
    <property type="evidence" value="ECO:0007669"/>
    <property type="project" value="RHEA"/>
</dbReference>
<dbReference type="Proteomes" id="UP000002217">
    <property type="component" value="Chromosome"/>
</dbReference>
<keyword evidence="5 10" id="KW-0133">Cell shape</keyword>
<keyword evidence="9 10" id="KW-0961">Cell wall biogenesis/degradation</keyword>
<evidence type="ECO:0000313" key="14">
    <source>
        <dbReference type="Proteomes" id="UP000002217"/>
    </source>
</evidence>
<dbReference type="GO" id="GO:0051301">
    <property type="term" value="P:cell division"/>
    <property type="evidence" value="ECO:0007669"/>
    <property type="project" value="UniProtKB-KW"/>
</dbReference>
<keyword evidence="14" id="KW-1185">Reference proteome</keyword>
<feature type="binding site" evidence="10">
    <location>
        <position position="166"/>
    </location>
    <ligand>
        <name>UDP-N-acetyl-alpha-D-glucosamine</name>
        <dbReference type="ChEBI" id="CHEBI:57705"/>
    </ligand>
</feature>
<dbReference type="Pfam" id="PF04101">
    <property type="entry name" value="Glyco_tran_28_C"/>
    <property type="match status" value="1"/>
</dbReference>
<dbReference type="EMBL" id="CP001720">
    <property type="protein sequence ID" value="ACV63888.1"/>
    <property type="molecule type" value="Genomic_DNA"/>
</dbReference>
<feature type="domain" description="Glycosyl transferase family 28 C-terminal" evidence="12">
    <location>
        <begin position="189"/>
        <end position="339"/>
    </location>
</feature>
<evidence type="ECO:0000259" key="12">
    <source>
        <dbReference type="Pfam" id="PF04101"/>
    </source>
</evidence>
<keyword evidence="1 10" id="KW-1003">Cell membrane</keyword>
<evidence type="ECO:0000256" key="2">
    <source>
        <dbReference type="ARBA" id="ARBA00022618"/>
    </source>
</evidence>
<dbReference type="GO" id="GO:0008360">
    <property type="term" value="P:regulation of cell shape"/>
    <property type="evidence" value="ECO:0007669"/>
    <property type="project" value="UniProtKB-KW"/>
</dbReference>
<dbReference type="InterPro" id="IPR006009">
    <property type="entry name" value="GlcNAc_MurG"/>
</dbReference>
<reference evidence="13 14" key="1">
    <citation type="journal article" date="2009" name="Stand. Genomic Sci.">
        <title>Complete genome sequence of Desulfotomaculum acetoxidans type strain (5575).</title>
        <authorList>
            <person name="Spring S."/>
            <person name="Lapidus A."/>
            <person name="Schroder M."/>
            <person name="Gleim D."/>
            <person name="Sims D."/>
            <person name="Meincke L."/>
            <person name="Glavina Del Rio T."/>
            <person name="Tice H."/>
            <person name="Copeland A."/>
            <person name="Cheng J.F."/>
            <person name="Lucas S."/>
            <person name="Chen F."/>
            <person name="Nolan M."/>
            <person name="Bruce D."/>
            <person name="Goodwin L."/>
            <person name="Pitluck S."/>
            <person name="Ivanova N."/>
            <person name="Mavromatis K."/>
            <person name="Mikhailova N."/>
            <person name="Pati A."/>
            <person name="Chen A."/>
            <person name="Palaniappan K."/>
            <person name="Land M."/>
            <person name="Hauser L."/>
            <person name="Chang Y.J."/>
            <person name="Jeffries C.D."/>
            <person name="Chain P."/>
            <person name="Saunders E."/>
            <person name="Brettin T."/>
            <person name="Detter J.C."/>
            <person name="Goker M."/>
            <person name="Bristow J."/>
            <person name="Eisen J.A."/>
            <person name="Markowitz V."/>
            <person name="Hugenholtz P."/>
            <person name="Kyrpides N.C."/>
            <person name="Klenk H.P."/>
            <person name="Han C."/>
        </authorList>
    </citation>
    <scope>NUCLEOTIDE SEQUENCE [LARGE SCALE GENOMIC DNA]</scope>
    <source>
        <strain evidence="14">ATCC 49208 / DSM 771 / VKM B-1644</strain>
    </source>
</reference>
<dbReference type="eggNOG" id="COG0707">
    <property type="taxonomic scope" value="Bacteria"/>
</dbReference>
<dbReference type="AlphaFoldDB" id="C8W4K2"/>
<dbReference type="Pfam" id="PF03033">
    <property type="entry name" value="Glyco_transf_28"/>
    <property type="match status" value="1"/>
</dbReference>
<dbReference type="HAMAP" id="MF_00033">
    <property type="entry name" value="MurG"/>
    <property type="match status" value="1"/>
</dbReference>
<keyword evidence="7 10" id="KW-0472">Membrane</keyword>
<dbReference type="InterPro" id="IPR007235">
    <property type="entry name" value="Glyco_trans_28_C"/>
</dbReference>
<keyword evidence="4 10" id="KW-0808">Transferase</keyword>
<dbReference type="CDD" id="cd03785">
    <property type="entry name" value="GT28_MurG"/>
    <property type="match status" value="1"/>
</dbReference>
<dbReference type="PANTHER" id="PTHR21015:SF27">
    <property type="entry name" value="UDP-N-ACETYLGLUCOSAMINE--N-ACETYLMURAMYL-(PENTAPEPTIDE) PYROPHOSPHORYL-UNDECAPRENOL N-ACETYLGLUCOSAMINE TRANSFERASE"/>
    <property type="match status" value="1"/>
</dbReference>
<name>C8W4K2_DESAS</name>
<sequence>MRNKIIFTGGGSTGHVSVNLALIPDFIEDGWTVEYIGSKNGIEKQLISNINEVKYFSISTGKLRRYFDWNNITDIVKVFTGVFQSYLIIRKSKPNVIFSKGGFVSFPVVLGGWLNRVPVVLHESDVTPGLANKLALPFVTIICTTFPETEKYIHSGKSQYIGSIIRQNLKNGNAIQGLKYCGFVSGKPVLLVMGGSLGSQSINLSIRNNLGKLLKKFQIVHICGKGQKDTSIRVKGYKQFEYIEKELPDVMAISNIVVSRAGANSIFEFLFLQKPMILVPLPQKSSRGDQILNAESFKKRGFCYVIQDKDLCKSDFINTIYDVYENRAKYTENMKKACVTDALNELIKLIKAKSKSK</sequence>
<keyword evidence="2 10" id="KW-0132">Cell division</keyword>
<evidence type="ECO:0000256" key="8">
    <source>
        <dbReference type="ARBA" id="ARBA00023306"/>
    </source>
</evidence>
<dbReference type="GO" id="GO:0071555">
    <property type="term" value="P:cell wall organization"/>
    <property type="evidence" value="ECO:0007669"/>
    <property type="project" value="UniProtKB-KW"/>
</dbReference>
<proteinExistence type="inferred from homology"/>
<dbReference type="SUPFAM" id="SSF53756">
    <property type="entry name" value="UDP-Glycosyltransferase/glycogen phosphorylase"/>
    <property type="match status" value="1"/>
</dbReference>
<keyword evidence="6 10" id="KW-0573">Peptidoglycan synthesis</keyword>
<comment type="pathway">
    <text evidence="10">Cell wall biogenesis; peptidoglycan biosynthesis.</text>
</comment>
<dbReference type="GO" id="GO:0050511">
    <property type="term" value="F:undecaprenyldiphospho-muramoylpentapeptide beta-N-acetylglucosaminyltransferase activity"/>
    <property type="evidence" value="ECO:0007669"/>
    <property type="project" value="UniProtKB-UniRule"/>
</dbReference>
<organism evidence="13 14">
    <name type="scientific">Desulfofarcimen acetoxidans (strain ATCC 49208 / DSM 771 / KCTC 5769 / VKM B-1644 / 5575)</name>
    <name type="common">Desulfotomaculum acetoxidans</name>
    <dbReference type="NCBI Taxonomy" id="485916"/>
    <lineage>
        <taxon>Bacteria</taxon>
        <taxon>Bacillati</taxon>
        <taxon>Bacillota</taxon>
        <taxon>Clostridia</taxon>
        <taxon>Eubacteriales</taxon>
        <taxon>Peptococcaceae</taxon>
        <taxon>Desulfofarcimen</taxon>
    </lineage>
</organism>
<evidence type="ECO:0000256" key="10">
    <source>
        <dbReference type="HAMAP-Rule" id="MF_00033"/>
    </source>
</evidence>
<comment type="caution">
    <text evidence="10">Lacks conserved residue(s) required for the propagation of feature annotation.</text>
</comment>
<dbReference type="NCBIfam" id="NF009102">
    <property type="entry name" value="PRK12446.1"/>
    <property type="match status" value="1"/>
</dbReference>
<gene>
    <name evidence="10" type="primary">murG</name>
    <name evidence="13" type="ordered locus">Dtox_3141</name>
</gene>
<evidence type="ECO:0000256" key="7">
    <source>
        <dbReference type="ARBA" id="ARBA00023136"/>
    </source>
</evidence>
<dbReference type="STRING" id="485916.Dtox_3141"/>
<comment type="catalytic activity">
    <reaction evidence="10">
        <text>di-trans,octa-cis-undecaprenyl diphospho-N-acetyl-alpha-D-muramoyl-L-alanyl-D-glutamyl-meso-2,6-diaminopimeloyl-D-alanyl-D-alanine + UDP-N-acetyl-alpha-D-glucosamine = di-trans,octa-cis-undecaprenyl diphospho-[N-acetyl-alpha-D-glucosaminyl-(1-&gt;4)]-N-acetyl-alpha-D-muramoyl-L-alanyl-D-glutamyl-meso-2,6-diaminopimeloyl-D-alanyl-D-alanine + UDP + H(+)</text>
        <dbReference type="Rhea" id="RHEA:31227"/>
        <dbReference type="ChEBI" id="CHEBI:15378"/>
        <dbReference type="ChEBI" id="CHEBI:57705"/>
        <dbReference type="ChEBI" id="CHEBI:58223"/>
        <dbReference type="ChEBI" id="CHEBI:61387"/>
        <dbReference type="ChEBI" id="CHEBI:61388"/>
        <dbReference type="EC" id="2.4.1.227"/>
    </reaction>
</comment>
<comment type="subcellular location">
    <subcellularLocation>
        <location evidence="10">Cell membrane</location>
        <topology evidence="10">Peripheral membrane protein</topology>
        <orientation evidence="10">Cytoplasmic side</orientation>
    </subcellularLocation>
</comment>
<evidence type="ECO:0000256" key="9">
    <source>
        <dbReference type="ARBA" id="ARBA00023316"/>
    </source>
</evidence>
<evidence type="ECO:0000259" key="11">
    <source>
        <dbReference type="Pfam" id="PF03033"/>
    </source>
</evidence>
<keyword evidence="8 10" id="KW-0131">Cell cycle</keyword>
<dbReference type="GO" id="GO:0009252">
    <property type="term" value="P:peptidoglycan biosynthetic process"/>
    <property type="evidence" value="ECO:0007669"/>
    <property type="project" value="UniProtKB-UniRule"/>
</dbReference>
<dbReference type="InterPro" id="IPR004276">
    <property type="entry name" value="GlycoTrans_28_N"/>
</dbReference>
<feature type="binding site" evidence="10">
    <location>
        <position position="290"/>
    </location>
    <ligand>
        <name>UDP-N-acetyl-alpha-D-glucosamine</name>
        <dbReference type="ChEBI" id="CHEBI:57705"/>
    </ligand>
</feature>
<dbReference type="Gene3D" id="3.40.50.2000">
    <property type="entry name" value="Glycogen Phosphorylase B"/>
    <property type="match status" value="2"/>
</dbReference>
<protein>
    <recommendedName>
        <fullName evidence="10">UDP-N-acetylglucosamine--N-acetylmuramyl-(pentapeptide) pyrophosphoryl-undecaprenol N-acetylglucosamine transferase</fullName>
        <ecNumber evidence="10">2.4.1.227</ecNumber>
    </recommendedName>
    <alternativeName>
        <fullName evidence="10">Undecaprenyl-PP-MurNAc-pentapeptide-UDPGlcNAc GlcNAc transferase</fullName>
    </alternativeName>
</protein>
<dbReference type="OrthoDB" id="9808936at2"/>
<dbReference type="KEGG" id="dae:Dtox_3141"/>
<feature type="domain" description="Glycosyltransferase family 28 N-terminal" evidence="11">
    <location>
        <begin position="5"/>
        <end position="140"/>
    </location>
</feature>
<dbReference type="UniPathway" id="UPA00219"/>
<keyword evidence="3 10" id="KW-0328">Glycosyltransferase</keyword>
<evidence type="ECO:0000256" key="5">
    <source>
        <dbReference type="ARBA" id="ARBA00022960"/>
    </source>
</evidence>
<dbReference type="PANTHER" id="PTHR21015">
    <property type="entry name" value="UDP-N-ACETYLGLUCOSAMINE--N-ACETYLMURAMYL-(PENTAPEPTIDE) PYROPHOSPHORYL-UNDECAPRENOL N-ACETYLGLUCOSAMINE TRANSFERASE 1"/>
    <property type="match status" value="1"/>
</dbReference>
<evidence type="ECO:0000256" key="1">
    <source>
        <dbReference type="ARBA" id="ARBA00022475"/>
    </source>
</evidence>
<evidence type="ECO:0000313" key="13">
    <source>
        <dbReference type="EMBL" id="ACV63888.1"/>
    </source>
</evidence>
<evidence type="ECO:0000256" key="4">
    <source>
        <dbReference type="ARBA" id="ARBA00022679"/>
    </source>
</evidence>
<evidence type="ECO:0000256" key="6">
    <source>
        <dbReference type="ARBA" id="ARBA00022984"/>
    </source>
</evidence>
<dbReference type="RefSeq" id="WP_015758580.1">
    <property type="nucleotide sequence ID" value="NC_013216.1"/>
</dbReference>
<comment type="similarity">
    <text evidence="10">Belongs to the glycosyltransferase 28 family. MurG subfamily.</text>
</comment>
<evidence type="ECO:0000256" key="3">
    <source>
        <dbReference type="ARBA" id="ARBA00022676"/>
    </source>
</evidence>
<dbReference type="GO" id="GO:0005886">
    <property type="term" value="C:plasma membrane"/>
    <property type="evidence" value="ECO:0007669"/>
    <property type="project" value="UniProtKB-SubCell"/>
</dbReference>
<comment type="function">
    <text evidence="10">Cell wall formation. Catalyzes the transfer of a GlcNAc subunit on undecaprenyl-pyrophosphoryl-MurNAc-pentapeptide (lipid intermediate I) to form undecaprenyl-pyrophosphoryl-MurNAc-(pentapeptide)GlcNAc (lipid intermediate II).</text>
</comment>
<feature type="binding site" evidence="10">
    <location>
        <position position="196"/>
    </location>
    <ligand>
        <name>UDP-N-acetyl-alpha-D-glucosamine</name>
        <dbReference type="ChEBI" id="CHEBI:57705"/>
    </ligand>
</feature>
<dbReference type="HOGENOM" id="CLU_037404_0_0_9"/>
<dbReference type="EC" id="2.4.1.227" evidence="10"/>